<keyword evidence="2" id="KW-1185">Reference proteome</keyword>
<evidence type="ECO:0000313" key="2">
    <source>
        <dbReference type="Proteomes" id="UP001271780"/>
    </source>
</evidence>
<organism evidence="1 2">
    <name type="scientific">Mesorhizobium dulcispinae</name>
    <dbReference type="NCBI Taxonomy" id="3072316"/>
    <lineage>
        <taxon>Bacteria</taxon>
        <taxon>Pseudomonadati</taxon>
        <taxon>Pseudomonadota</taxon>
        <taxon>Alphaproteobacteria</taxon>
        <taxon>Hyphomicrobiales</taxon>
        <taxon>Phyllobacteriaceae</taxon>
        <taxon>Mesorhizobium</taxon>
    </lineage>
</organism>
<evidence type="ECO:0008006" key="3">
    <source>
        <dbReference type="Google" id="ProtNLM"/>
    </source>
</evidence>
<reference evidence="1 2" key="1">
    <citation type="submission" date="2023-08" db="EMBL/GenBank/DDBJ databases">
        <title>Implementing the SeqCode for naming new Mesorhizobium species isolated from Vachellia karroo root nodules.</title>
        <authorList>
            <person name="Van Lill M."/>
        </authorList>
    </citation>
    <scope>NUCLEOTIDE SEQUENCE [LARGE SCALE GENOMIC DNA]</scope>
    <source>
        <strain evidence="1 2">VK23A</strain>
    </source>
</reference>
<name>A0ABU4XK05_9HYPH</name>
<dbReference type="Proteomes" id="UP001271780">
    <property type="component" value="Unassembled WGS sequence"/>
</dbReference>
<sequence length="56" mass="6218">MSSFPEILLRPAASLDAAAIAQMMRASLNALDWMPLLHTPEEDLFFVRDIACPSSR</sequence>
<dbReference type="EMBL" id="JAVIIZ010000011">
    <property type="protein sequence ID" value="MDX8474140.1"/>
    <property type="molecule type" value="Genomic_DNA"/>
</dbReference>
<dbReference type="RefSeq" id="WP_320317438.1">
    <property type="nucleotide sequence ID" value="NZ_JAVIIX010000010.1"/>
</dbReference>
<protein>
    <recommendedName>
        <fullName evidence="3">GNAT family N-acetyltransferase</fullName>
    </recommendedName>
</protein>
<gene>
    <name evidence="1" type="ORF">RFM27_18845</name>
</gene>
<proteinExistence type="predicted"/>
<evidence type="ECO:0000313" key="1">
    <source>
        <dbReference type="EMBL" id="MDX8474140.1"/>
    </source>
</evidence>
<comment type="caution">
    <text evidence="1">The sequence shown here is derived from an EMBL/GenBank/DDBJ whole genome shotgun (WGS) entry which is preliminary data.</text>
</comment>
<accession>A0ABU4XK05</accession>